<keyword evidence="2" id="KW-1185">Reference proteome</keyword>
<dbReference type="EC" id="2.7.10.2" evidence="1"/>
<gene>
    <name evidence="1" type="ORF">OXU80_02790</name>
</gene>
<reference evidence="1" key="1">
    <citation type="submission" date="2022-11" db="EMBL/GenBank/DDBJ databases">
        <title>beta-Carotene-producing bacterium, Jeongeuplla avenae sp. nov., alleviates the salt stress of Arabidopsis seedlings.</title>
        <authorList>
            <person name="Jiang L."/>
            <person name="Lee J."/>
        </authorList>
    </citation>
    <scope>NUCLEOTIDE SEQUENCE</scope>
    <source>
        <strain evidence="1">DY_R2A_6</strain>
    </source>
</reference>
<dbReference type="Proteomes" id="UP001163223">
    <property type="component" value="Chromosome"/>
</dbReference>
<evidence type="ECO:0000313" key="2">
    <source>
        <dbReference type="Proteomes" id="UP001163223"/>
    </source>
</evidence>
<organism evidence="1 2">
    <name type="scientific">Antarcticirhabdus aurantiaca</name>
    <dbReference type="NCBI Taxonomy" id="2606717"/>
    <lineage>
        <taxon>Bacteria</taxon>
        <taxon>Pseudomonadati</taxon>
        <taxon>Pseudomonadota</taxon>
        <taxon>Alphaproteobacteria</taxon>
        <taxon>Hyphomicrobiales</taxon>
        <taxon>Aurantimonadaceae</taxon>
        <taxon>Antarcticirhabdus</taxon>
    </lineage>
</organism>
<keyword evidence="1" id="KW-0808">Transferase</keyword>
<name>A0ACD4NQG5_9HYPH</name>
<evidence type="ECO:0000313" key="1">
    <source>
        <dbReference type="EMBL" id="WAJ29185.1"/>
    </source>
</evidence>
<accession>A0ACD4NQG5</accession>
<proteinExistence type="predicted"/>
<dbReference type="EMBL" id="CP113520">
    <property type="protein sequence ID" value="WAJ29185.1"/>
    <property type="molecule type" value="Genomic_DNA"/>
</dbReference>
<protein>
    <submittedName>
        <fullName evidence="1">Polysaccharide biosynthesis tyrosine autokinase</fullName>
        <ecNumber evidence="1">2.7.10.2</ecNumber>
    </submittedName>
</protein>
<sequence length="758" mass="83038">MSKSNDKPLALAGNAPDDGSGFEPIALNHILAALRRQAWIIGLCTLAGIVLGVGYVSLAVPLYTASTDLMIDKGTSNVIGTLTVPTDVFQDDSDMMTQVEILRSEQLARSVVESIGLLDDPTFMAGNPSMLGRITGGVASVAQSVLSVSPSQAADGPSREAKLIAAAAILRGNLAVERVEKTYVLRLSYTSADRHLANRIAQAYGEAYLNDQLEAKYSATRRASDWLEERLAQLRQQSYDADLAVQNYRNENSLLSSNNQLVSQQQLGELSTQLVAARASTAEAKARLDQIRDIIKNRRTDAVVDDALGNATIVNLRQRYLDASRRLSEVERSFGPQHVQAVRLRDEMAEYQTQIFDELGRIAESYESSYNVAQRREESLSTSLKSVAGENVEANTSSVQLRELEREADAFRNLYNVFLQRYHETLQQQSFPITEARVITPAKPPSRPSYPRVPIILALATVLGAASGVGAAALREHRDRFFRTGSQVRSELGVEFLGSVGNLAQSDPQVDGAASADIWRAGSLNNRAATAPLSPFTETLRNARFAANTYLADRQAKVIGMVSCLPREGKTTLSANFASLLASQDSRVLLIDGDLRNPNLSRSLNSKPTVGLVEAAYGTSPIEDCLVWSPNGKLAVLPVSLTQRVYHSSEILTSSGMANLIERLRGSFDYIVIDLPPLGPVIDARAMANRIDGFIMVVEWGRTSRKLVRNIMADNPALYEKCLGAIFNKADEARMKLYKTMDSPDYYISQYKDYYHTA</sequence>